<dbReference type="OrthoDB" id="4781at2759"/>
<dbReference type="PhylomeDB" id="A0A068UWI1"/>
<dbReference type="PROSITE" id="PS51762">
    <property type="entry name" value="GH16_2"/>
    <property type="match status" value="1"/>
</dbReference>
<evidence type="ECO:0000256" key="1">
    <source>
        <dbReference type="ARBA" id="ARBA00022801"/>
    </source>
</evidence>
<feature type="active site" description="Proton donor" evidence="3">
    <location>
        <position position="108"/>
    </location>
</feature>
<evidence type="ECO:0000313" key="7">
    <source>
        <dbReference type="Proteomes" id="UP000295252"/>
    </source>
</evidence>
<dbReference type="EMBL" id="HG739154">
    <property type="protein sequence ID" value="CDP12751.1"/>
    <property type="molecule type" value="Genomic_DNA"/>
</dbReference>
<protein>
    <recommendedName>
        <fullName evidence="5">GH16 domain-containing protein</fullName>
    </recommendedName>
</protein>
<dbReference type="InParanoid" id="A0A068UWI1"/>
<dbReference type="PRINTS" id="PR00737">
    <property type="entry name" value="GLHYDRLASE16"/>
</dbReference>
<keyword evidence="7" id="KW-1185">Reference proteome</keyword>
<evidence type="ECO:0000259" key="5">
    <source>
        <dbReference type="PROSITE" id="PS51762"/>
    </source>
</evidence>
<dbReference type="PANTHER" id="PTHR31062">
    <property type="entry name" value="XYLOGLUCAN ENDOTRANSGLUCOSYLASE/HYDROLASE PROTEIN 8-RELATED"/>
    <property type="match status" value="1"/>
</dbReference>
<dbReference type="InterPro" id="IPR000757">
    <property type="entry name" value="Beta-glucanase-like"/>
</dbReference>
<dbReference type="Gene3D" id="2.60.120.200">
    <property type="match status" value="2"/>
</dbReference>
<dbReference type="InterPro" id="IPR013320">
    <property type="entry name" value="ConA-like_dom_sf"/>
</dbReference>
<dbReference type="InterPro" id="IPR044791">
    <property type="entry name" value="Beta-glucanase/XTH"/>
</dbReference>
<keyword evidence="2" id="KW-0326">Glycosidase</keyword>
<dbReference type="AlphaFoldDB" id="A0A068UWI1"/>
<evidence type="ECO:0000256" key="3">
    <source>
        <dbReference type="PIRSR" id="PIRSR608264-1"/>
    </source>
</evidence>
<dbReference type="SUPFAM" id="SSF49899">
    <property type="entry name" value="Concanavalin A-like lectins/glucanases"/>
    <property type="match status" value="1"/>
</dbReference>
<dbReference type="Proteomes" id="UP000295252">
    <property type="component" value="Chromosome VI"/>
</dbReference>
<proteinExistence type="predicted"/>
<feature type="chain" id="PRO_5001658029" description="GH16 domain-containing protein" evidence="4">
    <location>
        <begin position="28"/>
        <end position="198"/>
    </location>
</feature>
<evidence type="ECO:0000256" key="4">
    <source>
        <dbReference type="SAM" id="SignalP"/>
    </source>
</evidence>
<reference evidence="7" key="1">
    <citation type="journal article" date="2014" name="Science">
        <title>The coffee genome provides insight into the convergent evolution of caffeine biosynthesis.</title>
        <authorList>
            <person name="Denoeud F."/>
            <person name="Carretero-Paulet L."/>
            <person name="Dereeper A."/>
            <person name="Droc G."/>
            <person name="Guyot R."/>
            <person name="Pietrella M."/>
            <person name="Zheng C."/>
            <person name="Alberti A."/>
            <person name="Anthony F."/>
            <person name="Aprea G."/>
            <person name="Aury J.M."/>
            <person name="Bento P."/>
            <person name="Bernard M."/>
            <person name="Bocs S."/>
            <person name="Campa C."/>
            <person name="Cenci A."/>
            <person name="Combes M.C."/>
            <person name="Crouzillat D."/>
            <person name="Da Silva C."/>
            <person name="Daddiego L."/>
            <person name="De Bellis F."/>
            <person name="Dussert S."/>
            <person name="Garsmeur O."/>
            <person name="Gayraud T."/>
            <person name="Guignon V."/>
            <person name="Jahn K."/>
            <person name="Jamilloux V."/>
            <person name="Joet T."/>
            <person name="Labadie K."/>
            <person name="Lan T."/>
            <person name="Leclercq J."/>
            <person name="Lepelley M."/>
            <person name="Leroy T."/>
            <person name="Li L.T."/>
            <person name="Librado P."/>
            <person name="Lopez L."/>
            <person name="Munoz A."/>
            <person name="Noel B."/>
            <person name="Pallavicini A."/>
            <person name="Perrotta G."/>
            <person name="Poncet V."/>
            <person name="Pot D."/>
            <person name="Priyono X."/>
            <person name="Rigoreau M."/>
            <person name="Rouard M."/>
            <person name="Rozas J."/>
            <person name="Tranchant-Dubreuil C."/>
            <person name="VanBuren R."/>
            <person name="Zhang Q."/>
            <person name="Andrade A.C."/>
            <person name="Argout X."/>
            <person name="Bertrand B."/>
            <person name="de Kochko A."/>
            <person name="Graziosi G."/>
            <person name="Henry R.J."/>
            <person name="Jayarama X."/>
            <person name="Ming R."/>
            <person name="Nagai C."/>
            <person name="Rounsley S."/>
            <person name="Sankoff D."/>
            <person name="Giuliano G."/>
            <person name="Albert V.A."/>
            <person name="Wincker P."/>
            <person name="Lashermes P."/>
        </authorList>
    </citation>
    <scope>NUCLEOTIDE SEQUENCE [LARGE SCALE GENOMIC DNA]</scope>
    <source>
        <strain evidence="7">cv. DH200-94</strain>
    </source>
</reference>
<dbReference type="Gramene" id="CDP12751">
    <property type="protein sequence ID" value="CDP12751"/>
    <property type="gene ID" value="GSCOC_T00037385001"/>
</dbReference>
<evidence type="ECO:0000313" key="6">
    <source>
        <dbReference type="EMBL" id="CDP12751.1"/>
    </source>
</evidence>
<dbReference type="InterPro" id="IPR008263">
    <property type="entry name" value="GH16_AS"/>
</dbReference>
<evidence type="ECO:0000256" key="2">
    <source>
        <dbReference type="ARBA" id="ARBA00023295"/>
    </source>
</evidence>
<keyword evidence="1" id="KW-0378">Hydrolase</keyword>
<name>A0A068UWI1_COFCA</name>
<dbReference type="GO" id="GO:0005975">
    <property type="term" value="P:carbohydrate metabolic process"/>
    <property type="evidence" value="ECO:0007669"/>
    <property type="project" value="InterPro"/>
</dbReference>
<sequence length="198" mass="22484">MISLAFFKASFLLQISIIASFLLAAYAGNFYQDVAQTFGDQRFNILEGGQLFMLSLDKTSGSGFQSKNEYLFGRFNMQLKLIPGNSAGTVATFYLSSQGQGHDEIDFEFLGNSSRQPYIVHTNVYTQGKGGREQRFSLWFDPTTSFHTYSIAWQTQGLDAKGRNRIRWVQQKFMIYNYCSDAARFPQGFPTECRGSRL</sequence>
<dbReference type="GO" id="GO:0004553">
    <property type="term" value="F:hydrolase activity, hydrolyzing O-glycosyl compounds"/>
    <property type="evidence" value="ECO:0007669"/>
    <property type="project" value="InterPro"/>
</dbReference>
<dbReference type="PROSITE" id="PS01034">
    <property type="entry name" value="GH16_1"/>
    <property type="match status" value="1"/>
</dbReference>
<accession>A0A068UWI1</accession>
<feature type="domain" description="GH16" evidence="5">
    <location>
        <begin position="24"/>
        <end position="198"/>
    </location>
</feature>
<dbReference type="InterPro" id="IPR008264">
    <property type="entry name" value="Beta_glucanase"/>
</dbReference>
<dbReference type="Pfam" id="PF00722">
    <property type="entry name" value="Glyco_hydro_16"/>
    <property type="match status" value="1"/>
</dbReference>
<organism evidence="6 7">
    <name type="scientific">Coffea canephora</name>
    <name type="common">Robusta coffee</name>
    <dbReference type="NCBI Taxonomy" id="49390"/>
    <lineage>
        <taxon>Eukaryota</taxon>
        <taxon>Viridiplantae</taxon>
        <taxon>Streptophyta</taxon>
        <taxon>Embryophyta</taxon>
        <taxon>Tracheophyta</taxon>
        <taxon>Spermatophyta</taxon>
        <taxon>Magnoliopsida</taxon>
        <taxon>eudicotyledons</taxon>
        <taxon>Gunneridae</taxon>
        <taxon>Pentapetalae</taxon>
        <taxon>asterids</taxon>
        <taxon>lamiids</taxon>
        <taxon>Gentianales</taxon>
        <taxon>Rubiaceae</taxon>
        <taxon>Ixoroideae</taxon>
        <taxon>Gardenieae complex</taxon>
        <taxon>Bertiereae - Coffeeae clade</taxon>
        <taxon>Coffeeae</taxon>
        <taxon>Coffea</taxon>
    </lineage>
</organism>
<feature type="signal peptide" evidence="4">
    <location>
        <begin position="1"/>
        <end position="27"/>
    </location>
</feature>
<keyword evidence="4" id="KW-0732">Signal</keyword>
<feature type="active site" description="Nucleophile" evidence="3">
    <location>
        <position position="104"/>
    </location>
</feature>
<gene>
    <name evidence="6" type="ORF">GSCOC_T00037385001</name>
</gene>